<dbReference type="CDD" id="cd02869">
    <property type="entry name" value="PseudoU_synth_RluA_like"/>
    <property type="match status" value="1"/>
</dbReference>
<dbReference type="InterPro" id="IPR006224">
    <property type="entry name" value="PsdUridine_synth_RluA-like_CS"/>
</dbReference>
<dbReference type="GO" id="GO:0003723">
    <property type="term" value="F:RNA binding"/>
    <property type="evidence" value="ECO:0007669"/>
    <property type="project" value="UniProtKB-KW"/>
</dbReference>
<dbReference type="PROSITE" id="PS50889">
    <property type="entry name" value="S4"/>
    <property type="match status" value="1"/>
</dbReference>
<reference evidence="8" key="1">
    <citation type="submission" date="2020-10" db="EMBL/GenBank/DDBJ databases">
        <authorList>
            <person name="Gilroy R."/>
        </authorList>
    </citation>
    <scope>NUCLEOTIDE SEQUENCE</scope>
    <source>
        <strain evidence="8">CHK183-6373</strain>
    </source>
</reference>
<dbReference type="PROSITE" id="PS01129">
    <property type="entry name" value="PSI_RLU"/>
    <property type="match status" value="1"/>
</dbReference>
<dbReference type="NCBIfam" id="TIGR00005">
    <property type="entry name" value="rluA_subfam"/>
    <property type="match status" value="1"/>
</dbReference>
<dbReference type="PANTHER" id="PTHR21600:SF44">
    <property type="entry name" value="RIBOSOMAL LARGE SUBUNIT PSEUDOURIDINE SYNTHASE D"/>
    <property type="match status" value="1"/>
</dbReference>
<proteinExistence type="inferred from homology"/>
<keyword evidence="3 6" id="KW-0413">Isomerase</keyword>
<feature type="domain" description="RNA-binding S4" evidence="7">
    <location>
        <begin position="1"/>
        <end position="65"/>
    </location>
</feature>
<dbReference type="SUPFAM" id="SSF55120">
    <property type="entry name" value="Pseudouridine synthase"/>
    <property type="match status" value="1"/>
</dbReference>
<evidence type="ECO:0000259" key="7">
    <source>
        <dbReference type="SMART" id="SM00363"/>
    </source>
</evidence>
<dbReference type="GO" id="GO:0000455">
    <property type="term" value="P:enzyme-directed rRNA pseudouridine synthesis"/>
    <property type="evidence" value="ECO:0007669"/>
    <property type="project" value="UniProtKB-ARBA"/>
</dbReference>
<dbReference type="GO" id="GO:0120159">
    <property type="term" value="F:rRNA pseudouridine synthase activity"/>
    <property type="evidence" value="ECO:0007669"/>
    <property type="project" value="UniProtKB-ARBA"/>
</dbReference>
<dbReference type="InterPro" id="IPR006225">
    <property type="entry name" value="PsdUridine_synth_RluC/D"/>
</dbReference>
<dbReference type="Proteomes" id="UP000886884">
    <property type="component" value="Unassembled WGS sequence"/>
</dbReference>
<gene>
    <name evidence="8" type="ORF">IAA64_07480</name>
</gene>
<dbReference type="InterPro" id="IPR036986">
    <property type="entry name" value="S4_RNA-bd_sf"/>
</dbReference>
<feature type="active site" evidence="4">
    <location>
        <position position="124"/>
    </location>
</feature>
<evidence type="ECO:0000256" key="5">
    <source>
        <dbReference type="PROSITE-ProRule" id="PRU00182"/>
    </source>
</evidence>
<evidence type="ECO:0000313" key="9">
    <source>
        <dbReference type="Proteomes" id="UP000886884"/>
    </source>
</evidence>
<evidence type="ECO:0000256" key="1">
    <source>
        <dbReference type="ARBA" id="ARBA00000073"/>
    </source>
</evidence>
<dbReference type="InterPro" id="IPR050188">
    <property type="entry name" value="RluA_PseudoU_synthase"/>
</dbReference>
<dbReference type="Gene3D" id="3.10.290.10">
    <property type="entry name" value="RNA-binding S4 domain"/>
    <property type="match status" value="1"/>
</dbReference>
<reference evidence="8" key="2">
    <citation type="journal article" date="2021" name="PeerJ">
        <title>Extensive microbial diversity within the chicken gut microbiome revealed by metagenomics and culture.</title>
        <authorList>
            <person name="Gilroy R."/>
            <person name="Ravi A."/>
            <person name="Getino M."/>
            <person name="Pursley I."/>
            <person name="Horton D.L."/>
            <person name="Alikhan N.F."/>
            <person name="Baker D."/>
            <person name="Gharbi K."/>
            <person name="Hall N."/>
            <person name="Watson M."/>
            <person name="Adriaenssens E.M."/>
            <person name="Foster-Nyarko E."/>
            <person name="Jarju S."/>
            <person name="Secka A."/>
            <person name="Antonio M."/>
            <person name="Oren A."/>
            <person name="Chaudhuri R.R."/>
            <person name="La Ragione R."/>
            <person name="Hildebrand F."/>
            <person name="Pallen M.J."/>
        </authorList>
    </citation>
    <scope>NUCLEOTIDE SEQUENCE</scope>
    <source>
        <strain evidence="8">CHK183-6373</strain>
    </source>
</reference>
<dbReference type="InterPro" id="IPR002942">
    <property type="entry name" value="S4_RNA-bd"/>
</dbReference>
<evidence type="ECO:0000313" key="8">
    <source>
        <dbReference type="EMBL" id="HIV27792.1"/>
    </source>
</evidence>
<dbReference type="SUPFAM" id="SSF55174">
    <property type="entry name" value="Alpha-L RNA-binding motif"/>
    <property type="match status" value="1"/>
</dbReference>
<name>A0A9D1TDG2_9FIRM</name>
<dbReference type="PANTHER" id="PTHR21600">
    <property type="entry name" value="MITOCHONDRIAL RNA PSEUDOURIDINE SYNTHASE"/>
    <property type="match status" value="1"/>
</dbReference>
<comment type="similarity">
    <text evidence="2 6">Belongs to the pseudouridine synthase RluA family.</text>
</comment>
<dbReference type="AlphaFoldDB" id="A0A9D1TDG2"/>
<keyword evidence="5" id="KW-0694">RNA-binding</keyword>
<dbReference type="Gene3D" id="3.30.2350.10">
    <property type="entry name" value="Pseudouridine synthase"/>
    <property type="match status" value="1"/>
</dbReference>
<dbReference type="InterPro" id="IPR006145">
    <property type="entry name" value="PsdUridine_synth_RsuA/RluA"/>
</dbReference>
<comment type="function">
    <text evidence="6">Responsible for synthesis of pseudouridine from uracil.</text>
</comment>
<dbReference type="CDD" id="cd00165">
    <property type="entry name" value="S4"/>
    <property type="match status" value="1"/>
</dbReference>
<dbReference type="SMART" id="SM00363">
    <property type="entry name" value="S4"/>
    <property type="match status" value="1"/>
</dbReference>
<evidence type="ECO:0000256" key="2">
    <source>
        <dbReference type="ARBA" id="ARBA00010876"/>
    </source>
</evidence>
<comment type="caution">
    <text evidence="8">The sequence shown here is derived from an EMBL/GenBank/DDBJ whole genome shotgun (WGS) entry which is preliminary data.</text>
</comment>
<organism evidence="8 9">
    <name type="scientific">Candidatus Ornithocaccomicrobium faecavium</name>
    <dbReference type="NCBI Taxonomy" id="2840890"/>
    <lineage>
        <taxon>Bacteria</taxon>
        <taxon>Bacillati</taxon>
        <taxon>Bacillota</taxon>
        <taxon>Clostridia</taxon>
        <taxon>Candidatus Ornithocaccomicrobium</taxon>
    </lineage>
</organism>
<dbReference type="Pfam" id="PF01479">
    <property type="entry name" value="S4"/>
    <property type="match status" value="1"/>
</dbReference>
<comment type="catalytic activity">
    <reaction evidence="1 6">
        <text>a uridine in RNA = a pseudouridine in RNA</text>
        <dbReference type="Rhea" id="RHEA:48348"/>
        <dbReference type="Rhea" id="RHEA-COMP:12068"/>
        <dbReference type="Rhea" id="RHEA-COMP:12069"/>
        <dbReference type="ChEBI" id="CHEBI:65314"/>
        <dbReference type="ChEBI" id="CHEBI:65315"/>
    </reaction>
</comment>
<evidence type="ECO:0000256" key="3">
    <source>
        <dbReference type="ARBA" id="ARBA00023235"/>
    </source>
</evidence>
<accession>A0A9D1TDG2</accession>
<evidence type="ECO:0000256" key="4">
    <source>
        <dbReference type="PIRSR" id="PIRSR606225-1"/>
    </source>
</evidence>
<dbReference type="EC" id="5.4.99.-" evidence="6"/>
<protein>
    <recommendedName>
        <fullName evidence="6">Pseudouridine synthase</fullName>
        <ecNumber evidence="6">5.4.99.-</ecNumber>
    </recommendedName>
</protein>
<dbReference type="Pfam" id="PF00849">
    <property type="entry name" value="PseudoU_synth_2"/>
    <property type="match status" value="1"/>
</dbReference>
<dbReference type="EMBL" id="DVOT01000134">
    <property type="protein sequence ID" value="HIV27792.1"/>
    <property type="molecule type" value="Genomic_DNA"/>
</dbReference>
<sequence length="291" mass="31809">MRLDNCVAERYGITRSRALALIKQGLVRVNGEARQKAGFEVEEGDAVEAEIPAPAPTSVAAQELPLRVLYQDADLAVVYKPSGMVVHPAAGNPDGTLVNALLCHLDGLSGIGGELRPGIVHRIDKDTSGLLLVAKNDKSHVCLSQQIGAHTVERAYLAIVQGAMKAEEGDIDRPIARHPSDRKRMAIVPGGREAFTHWRVLEPLRGATYIEARLKTGRTHQIRVHMASIGHPVLGDPVYGPKKPPYPVEGGQLLHAYKIGFVHPSTGEWMCFTAEPEERFLAWKRKLRLAN</sequence>
<dbReference type="InterPro" id="IPR020103">
    <property type="entry name" value="PsdUridine_synth_cat_dom_sf"/>
</dbReference>
<evidence type="ECO:0000256" key="6">
    <source>
        <dbReference type="RuleBase" id="RU362028"/>
    </source>
</evidence>